<protein>
    <submittedName>
        <fullName evidence="1">Uncharacterized protein</fullName>
    </submittedName>
</protein>
<name>A0A6A0AJR3_HAELA</name>
<dbReference type="Proteomes" id="UP000485058">
    <property type="component" value="Unassembled WGS sequence"/>
</dbReference>
<keyword evidence="2" id="KW-1185">Reference proteome</keyword>
<reference evidence="1 2" key="1">
    <citation type="submission" date="2020-02" db="EMBL/GenBank/DDBJ databases">
        <title>Draft genome sequence of Haematococcus lacustris strain NIES-144.</title>
        <authorList>
            <person name="Morimoto D."/>
            <person name="Nakagawa S."/>
            <person name="Yoshida T."/>
            <person name="Sawayama S."/>
        </authorList>
    </citation>
    <scope>NUCLEOTIDE SEQUENCE [LARGE SCALE GENOMIC DNA]</scope>
    <source>
        <strain evidence="1 2">NIES-144</strain>
    </source>
</reference>
<dbReference type="EMBL" id="BLLF01007033">
    <property type="protein sequence ID" value="GFH32725.1"/>
    <property type="molecule type" value="Genomic_DNA"/>
</dbReference>
<evidence type="ECO:0000313" key="2">
    <source>
        <dbReference type="Proteomes" id="UP000485058"/>
    </source>
</evidence>
<dbReference type="AlphaFoldDB" id="A0A6A0AJR3"/>
<sequence>MLAVIHHDIITTARMQAETGKASSQLPDCMKALALGSSDKAGELVSLQLGQFHGWLWPASGAAAMRTSTSGRLQAAPATGAVGGAGAALRSSTTRLPVGGVRTSLTLNNSTCCSRF</sequence>
<evidence type="ECO:0000313" key="1">
    <source>
        <dbReference type="EMBL" id="GFH32725.1"/>
    </source>
</evidence>
<comment type="caution">
    <text evidence="1">The sequence shown here is derived from an EMBL/GenBank/DDBJ whole genome shotgun (WGS) entry which is preliminary data.</text>
</comment>
<organism evidence="1 2">
    <name type="scientific">Haematococcus lacustris</name>
    <name type="common">Green alga</name>
    <name type="synonym">Haematococcus pluvialis</name>
    <dbReference type="NCBI Taxonomy" id="44745"/>
    <lineage>
        <taxon>Eukaryota</taxon>
        <taxon>Viridiplantae</taxon>
        <taxon>Chlorophyta</taxon>
        <taxon>core chlorophytes</taxon>
        <taxon>Chlorophyceae</taxon>
        <taxon>CS clade</taxon>
        <taxon>Chlamydomonadales</taxon>
        <taxon>Haematococcaceae</taxon>
        <taxon>Haematococcus</taxon>
    </lineage>
</organism>
<gene>
    <name evidence="1" type="ORF">HaLaN_31991</name>
</gene>
<proteinExistence type="predicted"/>
<accession>A0A6A0AJR3</accession>